<proteinExistence type="predicted"/>
<reference evidence="2 3" key="1">
    <citation type="submission" date="2018-06" db="EMBL/GenBank/DDBJ databases">
        <title>The Genome of Cuscuta australis (Dodder) Provides Insight into the Evolution of Plant Parasitism.</title>
        <authorList>
            <person name="Liu H."/>
        </authorList>
    </citation>
    <scope>NUCLEOTIDE SEQUENCE [LARGE SCALE GENOMIC DNA]</scope>
    <source>
        <strain evidence="3">cv. Yunnan</strain>
        <tissue evidence="2">Vines</tissue>
    </source>
</reference>
<name>A0A328DWX0_9ASTE</name>
<feature type="transmembrane region" description="Helical" evidence="1">
    <location>
        <begin position="17"/>
        <end position="40"/>
    </location>
</feature>
<comment type="caution">
    <text evidence="2">The sequence shown here is derived from an EMBL/GenBank/DDBJ whole genome shotgun (WGS) entry which is preliminary data.</text>
</comment>
<organism evidence="2 3">
    <name type="scientific">Cuscuta australis</name>
    <dbReference type="NCBI Taxonomy" id="267555"/>
    <lineage>
        <taxon>Eukaryota</taxon>
        <taxon>Viridiplantae</taxon>
        <taxon>Streptophyta</taxon>
        <taxon>Embryophyta</taxon>
        <taxon>Tracheophyta</taxon>
        <taxon>Spermatophyta</taxon>
        <taxon>Magnoliopsida</taxon>
        <taxon>eudicotyledons</taxon>
        <taxon>Gunneridae</taxon>
        <taxon>Pentapetalae</taxon>
        <taxon>asterids</taxon>
        <taxon>lamiids</taxon>
        <taxon>Solanales</taxon>
        <taxon>Convolvulaceae</taxon>
        <taxon>Cuscuteae</taxon>
        <taxon>Cuscuta</taxon>
        <taxon>Cuscuta subgen. Grammica</taxon>
        <taxon>Cuscuta sect. Cleistogrammica</taxon>
    </lineage>
</organism>
<keyword evidence="1" id="KW-0812">Transmembrane</keyword>
<keyword evidence="1" id="KW-0472">Membrane</keyword>
<evidence type="ECO:0000256" key="1">
    <source>
        <dbReference type="SAM" id="Phobius"/>
    </source>
</evidence>
<evidence type="ECO:0000313" key="2">
    <source>
        <dbReference type="EMBL" id="RAL50234.1"/>
    </source>
</evidence>
<evidence type="ECO:0000313" key="3">
    <source>
        <dbReference type="Proteomes" id="UP000249390"/>
    </source>
</evidence>
<sequence length="108" mass="12616">MACSQHTNDQKLRRGDFFFFSFLAYGEAFLIILIPFSLFFSGKMDNTATIARELAQLGQQLEREMQLLHQLRQAPPRAHSEFIDCAIRVMMINRRLRKLNQKIGNTRP</sequence>
<dbReference type="Proteomes" id="UP000249390">
    <property type="component" value="Unassembled WGS sequence"/>
</dbReference>
<dbReference type="EMBL" id="NQVE01000067">
    <property type="protein sequence ID" value="RAL50234.1"/>
    <property type="molecule type" value="Genomic_DNA"/>
</dbReference>
<keyword evidence="3" id="KW-1185">Reference proteome</keyword>
<accession>A0A328DWX0</accession>
<protein>
    <submittedName>
        <fullName evidence="2">Uncharacterized protein</fullName>
    </submittedName>
</protein>
<gene>
    <name evidence="2" type="ORF">DM860_007908</name>
</gene>
<dbReference type="AlphaFoldDB" id="A0A328DWX0"/>
<keyword evidence="1" id="KW-1133">Transmembrane helix</keyword>